<dbReference type="AlphaFoldDB" id="K5WQD2"/>
<dbReference type="STRING" id="650164.K5WQD2"/>
<dbReference type="KEGG" id="pco:PHACADRAFT_164493"/>
<protein>
    <recommendedName>
        <fullName evidence="3">CCHC-type domain-containing protein</fullName>
    </recommendedName>
</protein>
<dbReference type="OrthoDB" id="4230923at2759"/>
<evidence type="ECO:0000313" key="2">
    <source>
        <dbReference type="Proteomes" id="UP000008370"/>
    </source>
</evidence>
<dbReference type="Proteomes" id="UP000008370">
    <property type="component" value="Unassembled WGS sequence"/>
</dbReference>
<accession>K5WQD2</accession>
<organism evidence="1 2">
    <name type="scientific">Phanerochaete carnosa (strain HHB-10118-sp)</name>
    <name type="common">White-rot fungus</name>
    <name type="synonym">Peniophora carnosa</name>
    <dbReference type="NCBI Taxonomy" id="650164"/>
    <lineage>
        <taxon>Eukaryota</taxon>
        <taxon>Fungi</taxon>
        <taxon>Dikarya</taxon>
        <taxon>Basidiomycota</taxon>
        <taxon>Agaricomycotina</taxon>
        <taxon>Agaricomycetes</taxon>
        <taxon>Polyporales</taxon>
        <taxon>Phanerochaetaceae</taxon>
        <taxon>Phanerochaete</taxon>
    </lineage>
</organism>
<dbReference type="HOGENOM" id="CLU_801945_0_0_1"/>
<evidence type="ECO:0008006" key="3">
    <source>
        <dbReference type="Google" id="ProtNLM"/>
    </source>
</evidence>
<dbReference type="GeneID" id="18909289"/>
<evidence type="ECO:0000313" key="1">
    <source>
        <dbReference type="EMBL" id="EKM52557.1"/>
    </source>
</evidence>
<reference evidence="1 2" key="1">
    <citation type="journal article" date="2012" name="BMC Genomics">
        <title>Comparative genomics of the white-rot fungi, Phanerochaete carnosa and P. chrysosporium, to elucidate the genetic basis of the distinct wood types they colonize.</title>
        <authorList>
            <person name="Suzuki H."/>
            <person name="MacDonald J."/>
            <person name="Syed K."/>
            <person name="Salamov A."/>
            <person name="Hori C."/>
            <person name="Aerts A."/>
            <person name="Henrissat B."/>
            <person name="Wiebenga A."/>
            <person name="vanKuyk P.A."/>
            <person name="Barry K."/>
            <person name="Lindquist E."/>
            <person name="LaButti K."/>
            <person name="Lapidus A."/>
            <person name="Lucas S."/>
            <person name="Coutinho P."/>
            <person name="Gong Y."/>
            <person name="Samejima M."/>
            <person name="Mahadevan R."/>
            <person name="Abou-Zaid M."/>
            <person name="de Vries R.P."/>
            <person name="Igarashi K."/>
            <person name="Yadav J.S."/>
            <person name="Grigoriev I.V."/>
            <person name="Master E.R."/>
        </authorList>
    </citation>
    <scope>NUCLEOTIDE SEQUENCE [LARGE SCALE GENOMIC DNA]</scope>
    <source>
        <strain evidence="1 2">HHB-10118-sp</strain>
    </source>
</reference>
<dbReference type="RefSeq" id="XP_007398900.1">
    <property type="nucleotide sequence ID" value="XM_007398838.1"/>
</dbReference>
<name>K5WQD2_PHACS</name>
<gene>
    <name evidence="1" type="ORF">PHACADRAFT_164493</name>
</gene>
<sequence>MLVASFSTKISGSRRRPLLHVRAWLAELLEEKETPLVVATVRLINIEWDPTGSSLSLHFAKRPPMSVQRLLDERAVWFANTQPSEPPIDVTVEFYIPVTLLQIDPVPYQDNGGNELSSEVIHDKLVASNPQLGDDLLPCTYPPHPFFWGRRTFGSGLLIVAILDDDKRSHARAIVKKSIVFDKERCLASIYTPPLVNAFCTTCYRWGHASPHCGSGKNATFCARCGGDHTTRQHGRVALCCHETRTRYNRAEADCPPDHDFCPNCGHPGHRANSRRCVYFQNRFSREWLQTNPPRHPGPGTSRNFKRAPQVCQVVLRKVGSSGWSKSHGVASPIQKIRLRPCRNLG</sequence>
<dbReference type="EMBL" id="JH930475">
    <property type="protein sequence ID" value="EKM52557.1"/>
    <property type="molecule type" value="Genomic_DNA"/>
</dbReference>
<proteinExistence type="predicted"/>
<keyword evidence="2" id="KW-1185">Reference proteome</keyword>
<dbReference type="InParanoid" id="K5WQD2"/>